<sequence>MSSHKGSVVAWGSGAPASNRETDMVELAELGPLLQEKERWVITNPTKAEEVQTCPMPQEKEEKKMEEFVYKVWEGHWRVIPYDVVPDWLKDNDYLLHGHRPPMPSFWACFKSIFHTHVETGNIWTHRLAHLPLLCLCSGHFCHHGGTVGPISTPKHQQTQQEHCWDLA</sequence>
<evidence type="ECO:0000256" key="1">
    <source>
        <dbReference type="ARBA" id="ARBA00004141"/>
    </source>
</evidence>
<dbReference type="InterPro" id="IPR004254">
    <property type="entry name" value="AdipoR/HlyIII-related"/>
</dbReference>
<proteinExistence type="inferred from homology"/>
<keyword evidence="4" id="KW-1133">Transmembrane helix</keyword>
<dbReference type="GO" id="GO:0033211">
    <property type="term" value="P:adiponectin-activated signaling pathway"/>
    <property type="evidence" value="ECO:0007669"/>
    <property type="project" value="TreeGrafter"/>
</dbReference>
<evidence type="ECO:0000256" key="3">
    <source>
        <dbReference type="ARBA" id="ARBA00022692"/>
    </source>
</evidence>
<reference evidence="6" key="2">
    <citation type="submission" date="2025-08" db="UniProtKB">
        <authorList>
            <consortium name="Ensembl"/>
        </authorList>
    </citation>
    <scope>IDENTIFICATION</scope>
</reference>
<keyword evidence="5" id="KW-0472">Membrane</keyword>
<keyword evidence="7" id="KW-1185">Reference proteome</keyword>
<dbReference type="Proteomes" id="UP000001595">
    <property type="component" value="Chromosome 13"/>
</dbReference>
<comment type="similarity">
    <text evidence="2">Belongs to the ADIPOR family.</text>
</comment>
<dbReference type="AlphaFoldDB" id="A0A8I5TQ65"/>
<accession>A0A8I5TQ65</accession>
<keyword evidence="3" id="KW-0812">Transmembrane</keyword>
<dbReference type="PANTHER" id="PTHR20855:SF40">
    <property type="entry name" value="ADIPONECTIN RECEPTOR PROTEIN 1"/>
    <property type="match status" value="1"/>
</dbReference>
<dbReference type="GeneTree" id="ENSGT00940000154563"/>
<dbReference type="GO" id="GO:0038023">
    <property type="term" value="F:signaling receptor activity"/>
    <property type="evidence" value="ECO:0007669"/>
    <property type="project" value="TreeGrafter"/>
</dbReference>
<comment type="subcellular location">
    <subcellularLocation>
        <location evidence="1">Membrane</location>
        <topology evidence="1">Multi-pass membrane protein</topology>
    </subcellularLocation>
</comment>
<dbReference type="OMA" id="CSGHFCH"/>
<organism evidence="6 7">
    <name type="scientific">Pongo abelii</name>
    <name type="common">Sumatran orangutan</name>
    <name type="synonym">Pongo pygmaeus abelii</name>
    <dbReference type="NCBI Taxonomy" id="9601"/>
    <lineage>
        <taxon>Eukaryota</taxon>
        <taxon>Metazoa</taxon>
        <taxon>Chordata</taxon>
        <taxon>Craniata</taxon>
        <taxon>Vertebrata</taxon>
        <taxon>Euteleostomi</taxon>
        <taxon>Mammalia</taxon>
        <taxon>Eutheria</taxon>
        <taxon>Euarchontoglires</taxon>
        <taxon>Primates</taxon>
        <taxon>Haplorrhini</taxon>
        <taxon>Catarrhini</taxon>
        <taxon>Hominidae</taxon>
        <taxon>Pongo</taxon>
    </lineage>
</organism>
<evidence type="ECO:0000313" key="7">
    <source>
        <dbReference type="Proteomes" id="UP000001595"/>
    </source>
</evidence>
<reference evidence="6 7" key="1">
    <citation type="submission" date="2008-02" db="EMBL/GenBank/DDBJ databases">
        <title>A 6x draft sequence assembly of the Pongo pygmaeus abelii genome.</title>
        <authorList>
            <person name="Wilson R.K."/>
            <person name="Mardis E."/>
        </authorList>
    </citation>
    <scope>NUCLEOTIDE SEQUENCE [LARGE SCALE GENOMIC DNA]</scope>
</reference>
<dbReference type="PANTHER" id="PTHR20855">
    <property type="entry name" value="ADIPOR/PROGESTIN RECEPTOR-RELATED"/>
    <property type="match status" value="1"/>
</dbReference>
<evidence type="ECO:0000256" key="2">
    <source>
        <dbReference type="ARBA" id="ARBA00007018"/>
    </source>
</evidence>
<reference evidence="6" key="3">
    <citation type="submission" date="2025-09" db="UniProtKB">
        <authorList>
            <consortium name="Ensembl"/>
        </authorList>
    </citation>
    <scope>IDENTIFICATION</scope>
</reference>
<dbReference type="Ensembl" id="ENSPPYT00000039917.1">
    <property type="protein sequence ID" value="ENSPPYP00000030195.1"/>
    <property type="gene ID" value="ENSPPYG00000037213.1"/>
</dbReference>
<evidence type="ECO:0000256" key="5">
    <source>
        <dbReference type="ARBA" id="ARBA00023136"/>
    </source>
</evidence>
<dbReference type="GO" id="GO:0005886">
    <property type="term" value="C:plasma membrane"/>
    <property type="evidence" value="ECO:0007669"/>
    <property type="project" value="TreeGrafter"/>
</dbReference>
<evidence type="ECO:0000313" key="6">
    <source>
        <dbReference type="Ensembl" id="ENSPPYP00000030195.1"/>
    </source>
</evidence>
<name>A0A8I5TQ65_PONAB</name>
<protein>
    <submittedName>
        <fullName evidence="6">Uncharacterized protein</fullName>
    </submittedName>
</protein>
<evidence type="ECO:0000256" key="4">
    <source>
        <dbReference type="ARBA" id="ARBA00022989"/>
    </source>
</evidence>